<evidence type="ECO:0000256" key="1">
    <source>
        <dbReference type="SAM" id="MobiDB-lite"/>
    </source>
</evidence>
<evidence type="ECO:0000313" key="2">
    <source>
        <dbReference type="EMBL" id="CAG7657956.1"/>
    </source>
</evidence>
<sequence>MLLGVPAASGLPAQPTAVVTSNAARPIPAKLRIGVLPAQDAVTPGDWKSTLPPAAACRIPSGALRVMGAGCVAVPEAPRQCGLPGTLRWMGTYIALYDDAWSGATAFVDAVQGSLSYRQDDVLRHLAGGLSVVGQLSCRTLLLGSRPQGKFRRGHTRSHVVGHGTRPRRRLSGARGWGGEVALG</sequence>
<name>A0A9W4H8D7_9ACTN</name>
<gene>
    <name evidence="2" type="ORF">SBRY_90098</name>
</gene>
<proteinExistence type="predicted"/>
<dbReference type="AlphaFoldDB" id="A0A9W4H8D7"/>
<feature type="compositionally biased region" description="Gly residues" evidence="1">
    <location>
        <begin position="175"/>
        <end position="184"/>
    </location>
</feature>
<feature type="compositionally biased region" description="Basic residues" evidence="1">
    <location>
        <begin position="150"/>
        <end position="172"/>
    </location>
</feature>
<dbReference type="Proteomes" id="UP001153328">
    <property type="component" value="Unassembled WGS sequence"/>
</dbReference>
<evidence type="ECO:0000313" key="3">
    <source>
        <dbReference type="Proteomes" id="UP001153328"/>
    </source>
</evidence>
<protein>
    <submittedName>
        <fullName evidence="2">Uncharacterized protein</fullName>
    </submittedName>
</protein>
<reference evidence="2" key="1">
    <citation type="submission" date="2021-06" db="EMBL/GenBank/DDBJ databases">
        <authorList>
            <person name="Arsene-Ploetze F."/>
        </authorList>
    </citation>
    <scope>NUCLEOTIDE SEQUENCE</scope>
    <source>
        <strain evidence="2">SBRY1</strain>
    </source>
</reference>
<organism evidence="2 3">
    <name type="scientific">Actinacidiphila bryophytorum</name>
    <dbReference type="NCBI Taxonomy" id="1436133"/>
    <lineage>
        <taxon>Bacteria</taxon>
        <taxon>Bacillati</taxon>
        <taxon>Actinomycetota</taxon>
        <taxon>Actinomycetes</taxon>
        <taxon>Kitasatosporales</taxon>
        <taxon>Streptomycetaceae</taxon>
        <taxon>Actinacidiphila</taxon>
    </lineage>
</organism>
<feature type="region of interest" description="Disordered" evidence="1">
    <location>
        <begin position="150"/>
        <end position="184"/>
    </location>
</feature>
<accession>A0A9W4H8D7</accession>
<dbReference type="EMBL" id="CAJVAX010000023">
    <property type="protein sequence ID" value="CAG7657956.1"/>
    <property type="molecule type" value="Genomic_DNA"/>
</dbReference>
<comment type="caution">
    <text evidence="2">The sequence shown here is derived from an EMBL/GenBank/DDBJ whole genome shotgun (WGS) entry which is preliminary data.</text>
</comment>
<keyword evidence="3" id="KW-1185">Reference proteome</keyword>